<feature type="compositionally biased region" description="Polar residues" evidence="1">
    <location>
        <begin position="567"/>
        <end position="577"/>
    </location>
</feature>
<comment type="caution">
    <text evidence="3">The sequence shown here is derived from an EMBL/GenBank/DDBJ whole genome shotgun (WGS) entry which is preliminary data.</text>
</comment>
<dbReference type="PANTHER" id="PTHR12323:SF0">
    <property type="entry name" value="CALCIUM HOMEOSTASIS ENDOPLASMIC RETICULUM PROTEIN"/>
    <property type="match status" value="1"/>
</dbReference>
<dbReference type="PRINTS" id="PR01217">
    <property type="entry name" value="PRICHEXTENSN"/>
</dbReference>
<proteinExistence type="predicted"/>
<dbReference type="PROSITE" id="PS51391">
    <property type="entry name" value="CID"/>
    <property type="match status" value="1"/>
</dbReference>
<organism evidence="3 4">
    <name type="scientific">Echria macrotheca</name>
    <dbReference type="NCBI Taxonomy" id="438768"/>
    <lineage>
        <taxon>Eukaryota</taxon>
        <taxon>Fungi</taxon>
        <taxon>Dikarya</taxon>
        <taxon>Ascomycota</taxon>
        <taxon>Pezizomycotina</taxon>
        <taxon>Sordariomycetes</taxon>
        <taxon>Sordariomycetidae</taxon>
        <taxon>Sordariales</taxon>
        <taxon>Schizotheciaceae</taxon>
        <taxon>Echria</taxon>
    </lineage>
</organism>
<evidence type="ECO:0000313" key="4">
    <source>
        <dbReference type="Proteomes" id="UP001239445"/>
    </source>
</evidence>
<feature type="compositionally biased region" description="Basic residues" evidence="1">
    <location>
        <begin position="418"/>
        <end position="430"/>
    </location>
</feature>
<feature type="compositionally biased region" description="Gly residues" evidence="1">
    <location>
        <begin position="331"/>
        <end position="340"/>
    </location>
</feature>
<dbReference type="EMBL" id="MU839827">
    <property type="protein sequence ID" value="KAK1760874.1"/>
    <property type="molecule type" value="Genomic_DNA"/>
</dbReference>
<name>A0AAJ0FGD7_9PEZI</name>
<gene>
    <name evidence="3" type="ORF">QBC47DRAFT_368449</name>
</gene>
<feature type="compositionally biased region" description="Pro residues" evidence="1">
    <location>
        <begin position="485"/>
        <end position="500"/>
    </location>
</feature>
<evidence type="ECO:0000259" key="2">
    <source>
        <dbReference type="PROSITE" id="PS51391"/>
    </source>
</evidence>
<dbReference type="PANTHER" id="PTHR12323">
    <property type="entry name" value="SR-RELATED CTD ASSOCIATED FACTOR 6"/>
    <property type="match status" value="1"/>
</dbReference>
<accession>A0AAJ0FGD7</accession>
<keyword evidence="4" id="KW-1185">Reference proteome</keyword>
<dbReference type="GO" id="GO:0006874">
    <property type="term" value="P:intracellular calcium ion homeostasis"/>
    <property type="evidence" value="ECO:0007669"/>
    <property type="project" value="TreeGrafter"/>
</dbReference>
<feature type="domain" description="CID" evidence="2">
    <location>
        <begin position="25"/>
        <end position="186"/>
    </location>
</feature>
<sequence length="597" mass="64971">MASAELTVAKAAVTGSLFRADPRPCSRDEIESMLDLLAAAITECSPPNVQKFKHWALSNLVPSTSRIAPFCKYLVALATSFADNGDKTRDKSTSHAPRVPSARRRRLHILYIVNDILFHVKCRMHDESFAAKIAPALPPLFKGVASTSHSPKHMRKVRDLIQLWDEKGYFDAVLIEKLRSAVEGVSSEDQNGLLEASKAESAAKVANSAPFIMPTMHGDPTTPWYDLPAGNWLRVLKPNSTKPMNPDTIKPAVLPGGPADKSLVEAVKKVLSDVDKIYSKEPALSDSYPDINQMGEVVEVDEITGDVIGGQTYYGWSRAFCEKMKARKYGGKGGSHGGNRGRNLSTRSPRSYSRSDGRSRTPRRSESRSMSPPAFKRPRLSVSPRSRHRDRSGDRSSSRSRSRSRDGNGYRGRDYARSRNRSRGRSRSRSRSQSSDGRYEPGGGSYARSRSRSRSPKSAPYSPPPPSGFAPKPTPGNGYVSGYAPPLPSHPMPYPPPPIPHQAGYGHIPIPPPPPPNYNGQWAPPPPPAPAFYTGAPPPPPPPVAPPYAQAGWLHPPPAPPAAAPSRPSQEQYPSNQGGSGVYQGGRGMYGRYIGGW</sequence>
<feature type="compositionally biased region" description="Gly residues" evidence="1">
    <location>
        <begin position="578"/>
        <end position="587"/>
    </location>
</feature>
<dbReference type="Gene3D" id="1.25.40.90">
    <property type="match status" value="1"/>
</dbReference>
<evidence type="ECO:0000256" key="1">
    <source>
        <dbReference type="SAM" id="MobiDB-lite"/>
    </source>
</evidence>
<feature type="compositionally biased region" description="Pro residues" evidence="1">
    <location>
        <begin position="461"/>
        <end position="474"/>
    </location>
</feature>
<feature type="compositionally biased region" description="Pro residues" evidence="1">
    <location>
        <begin position="509"/>
        <end position="546"/>
    </location>
</feature>
<feature type="compositionally biased region" description="Basic and acidic residues" evidence="1">
    <location>
        <begin position="353"/>
        <end position="367"/>
    </location>
</feature>
<dbReference type="AlphaFoldDB" id="A0AAJ0FGD7"/>
<dbReference type="Proteomes" id="UP001239445">
    <property type="component" value="Unassembled WGS sequence"/>
</dbReference>
<feature type="compositionally biased region" description="Basic and acidic residues" evidence="1">
    <location>
        <begin position="391"/>
        <end position="417"/>
    </location>
</feature>
<evidence type="ECO:0000313" key="3">
    <source>
        <dbReference type="EMBL" id="KAK1760874.1"/>
    </source>
</evidence>
<dbReference type="InterPro" id="IPR008942">
    <property type="entry name" value="ENTH_VHS"/>
</dbReference>
<protein>
    <recommendedName>
        <fullName evidence="2">CID domain-containing protein</fullName>
    </recommendedName>
</protein>
<feature type="region of interest" description="Disordered" evidence="1">
    <location>
        <begin position="329"/>
        <end position="587"/>
    </location>
</feature>
<feature type="compositionally biased region" description="Polar residues" evidence="1">
    <location>
        <begin position="342"/>
        <end position="352"/>
    </location>
</feature>
<dbReference type="InterPro" id="IPR006569">
    <property type="entry name" value="CID_dom"/>
</dbReference>
<dbReference type="GO" id="GO:0048471">
    <property type="term" value="C:perinuclear region of cytoplasm"/>
    <property type="evidence" value="ECO:0007669"/>
    <property type="project" value="TreeGrafter"/>
</dbReference>
<dbReference type="Pfam" id="PF04818">
    <property type="entry name" value="CID"/>
    <property type="match status" value="1"/>
</dbReference>
<reference evidence="3" key="1">
    <citation type="submission" date="2023-06" db="EMBL/GenBank/DDBJ databases">
        <title>Genome-scale phylogeny and comparative genomics of the fungal order Sordariales.</title>
        <authorList>
            <consortium name="Lawrence Berkeley National Laboratory"/>
            <person name="Hensen N."/>
            <person name="Bonometti L."/>
            <person name="Westerberg I."/>
            <person name="Brannstrom I.O."/>
            <person name="Guillou S."/>
            <person name="Cros-Aarteil S."/>
            <person name="Calhoun S."/>
            <person name="Haridas S."/>
            <person name="Kuo A."/>
            <person name="Mondo S."/>
            <person name="Pangilinan J."/>
            <person name="Riley R."/>
            <person name="Labutti K."/>
            <person name="Andreopoulos B."/>
            <person name="Lipzen A."/>
            <person name="Chen C."/>
            <person name="Yanf M."/>
            <person name="Daum C."/>
            <person name="Ng V."/>
            <person name="Clum A."/>
            <person name="Steindorff A."/>
            <person name="Ohm R."/>
            <person name="Martin F."/>
            <person name="Silar P."/>
            <person name="Natvig D."/>
            <person name="Lalanne C."/>
            <person name="Gautier V."/>
            <person name="Ament-Velasquez S.L."/>
            <person name="Kruys A."/>
            <person name="Hutchinson M.I."/>
            <person name="Powell A.J."/>
            <person name="Barry K."/>
            <person name="Miller A.N."/>
            <person name="Grigoriev I.V."/>
            <person name="Debuchy R."/>
            <person name="Gladieux P."/>
            <person name="Thoren M.H."/>
            <person name="Johannesson H."/>
        </authorList>
    </citation>
    <scope>NUCLEOTIDE SEQUENCE</scope>
    <source>
        <strain evidence="3">PSN4</strain>
    </source>
</reference>